<evidence type="ECO:0000313" key="2">
    <source>
        <dbReference type="Proteomes" id="UP001189122"/>
    </source>
</evidence>
<accession>A0A7I8J485</accession>
<reference evidence="1 2" key="1">
    <citation type="submission" date="2019-12" db="EMBL/GenBank/DDBJ databases">
        <authorList>
            <person name="Scholz U."/>
            <person name="Mascher M."/>
            <person name="Fiebig A."/>
        </authorList>
    </citation>
    <scope>NUCLEOTIDE SEQUENCE</scope>
</reference>
<dbReference type="AlphaFoldDB" id="A0A7I8J485"/>
<dbReference type="Proteomes" id="UP001189122">
    <property type="component" value="Unassembled WGS sequence"/>
</dbReference>
<proteinExistence type="predicted"/>
<dbReference type="EMBL" id="CACRZD030000009">
    <property type="protein sequence ID" value="CAA6664919.1"/>
    <property type="molecule type" value="Genomic_DNA"/>
</dbReference>
<dbReference type="EMBL" id="LR743596">
    <property type="protein sequence ID" value="CAA2625559.1"/>
    <property type="molecule type" value="Genomic_DNA"/>
</dbReference>
<name>A0A7I8J485_SPIIN</name>
<protein>
    <submittedName>
        <fullName evidence="1">Uncharacterized protein</fullName>
    </submittedName>
</protein>
<evidence type="ECO:0000313" key="1">
    <source>
        <dbReference type="EMBL" id="CAA2625559.1"/>
    </source>
</evidence>
<sequence>MLLFQSRFYNMSASIINFFISTKEAKQELSKSKGSSLPNKLVRGL</sequence>
<gene>
    <name evidence="1" type="ORF">SI7747_09011308</name>
</gene>
<organism evidence="1">
    <name type="scientific">Spirodela intermedia</name>
    <name type="common">Intermediate duckweed</name>
    <dbReference type="NCBI Taxonomy" id="51605"/>
    <lineage>
        <taxon>Eukaryota</taxon>
        <taxon>Viridiplantae</taxon>
        <taxon>Streptophyta</taxon>
        <taxon>Embryophyta</taxon>
        <taxon>Tracheophyta</taxon>
        <taxon>Spermatophyta</taxon>
        <taxon>Magnoliopsida</taxon>
        <taxon>Liliopsida</taxon>
        <taxon>Araceae</taxon>
        <taxon>Lemnoideae</taxon>
        <taxon>Spirodela</taxon>
    </lineage>
</organism>
<keyword evidence="2" id="KW-1185">Reference proteome</keyword>